<comment type="caution">
    <text evidence="1">The sequence shown here is derived from an EMBL/GenBank/DDBJ whole genome shotgun (WGS) entry which is preliminary data.</text>
</comment>
<proteinExistence type="predicted"/>
<dbReference type="EMBL" id="RYZH01000003">
    <property type="protein sequence ID" value="RUL89337.1"/>
    <property type="molecule type" value="Genomic_DNA"/>
</dbReference>
<dbReference type="Proteomes" id="UP000280296">
    <property type="component" value="Unassembled WGS sequence"/>
</dbReference>
<dbReference type="OrthoDB" id="3035322at2"/>
<dbReference type="AlphaFoldDB" id="A0A432MQC2"/>
<dbReference type="InterPro" id="IPR010310">
    <property type="entry name" value="T7SS_ESAT-6-like"/>
</dbReference>
<protein>
    <submittedName>
        <fullName evidence="1">WXG100 family type VII secretion target</fullName>
    </submittedName>
</protein>
<keyword evidence="2" id="KW-1185">Reference proteome</keyword>
<accession>A0A432MQC2</accession>
<evidence type="ECO:0000313" key="1">
    <source>
        <dbReference type="EMBL" id="RUL89337.1"/>
    </source>
</evidence>
<dbReference type="InterPro" id="IPR029013">
    <property type="entry name" value="HP0062-like_sf"/>
</dbReference>
<reference evidence="1 2" key="1">
    <citation type="submission" date="2018-12" db="EMBL/GenBank/DDBJ databases">
        <authorList>
            <person name="Toschakov S.V."/>
        </authorList>
    </citation>
    <scope>NUCLEOTIDE SEQUENCE [LARGE SCALE GENOMIC DNA]</scope>
    <source>
        <strain evidence="1 2">GM2012</strain>
    </source>
</reference>
<dbReference type="Pfam" id="PF06013">
    <property type="entry name" value="WXG100"/>
    <property type="match status" value="1"/>
</dbReference>
<dbReference type="SUPFAM" id="SSF158414">
    <property type="entry name" value="HP0062-like"/>
    <property type="match status" value="1"/>
</dbReference>
<name>A0A432MQC2_9BACT</name>
<dbReference type="Gene3D" id="1.10.287.850">
    <property type="entry name" value="HP0062-like domain"/>
    <property type="match status" value="1"/>
</dbReference>
<sequence>MPQAHVDPAELRRFAQSLKQFNNDLVSRMTVLNGQLNNLGATWRDREHDKFVEEFRQTMNVVNRFVQASEQHVPFLMKKAEKIEDYLQQR</sequence>
<gene>
    <name evidence="1" type="ORF">TsocGM_02680</name>
</gene>
<dbReference type="RefSeq" id="WP_126723773.1">
    <property type="nucleotide sequence ID" value="NZ_RYZH01000003.1"/>
</dbReference>
<evidence type="ECO:0000313" key="2">
    <source>
        <dbReference type="Proteomes" id="UP000280296"/>
    </source>
</evidence>
<reference evidence="1 2" key="2">
    <citation type="submission" date="2019-01" db="EMBL/GenBank/DDBJ databases">
        <title>Tautonia sociabilis, a novel thermotolerant planctomycete of Isosphaeraceae family, isolated from a 4000 m deep subterranean habitat.</title>
        <authorList>
            <person name="Kovaleva O.L."/>
            <person name="Elcheninov A.G."/>
            <person name="Van Heerden E."/>
            <person name="Toshchakov S.V."/>
            <person name="Novikov A."/>
            <person name="Bonch-Osmolovskaya E.A."/>
            <person name="Kublanov I.V."/>
        </authorList>
    </citation>
    <scope>NUCLEOTIDE SEQUENCE [LARGE SCALE GENOMIC DNA]</scope>
    <source>
        <strain evidence="1 2">GM2012</strain>
    </source>
</reference>
<organism evidence="1 2">
    <name type="scientific">Tautonia sociabilis</name>
    <dbReference type="NCBI Taxonomy" id="2080755"/>
    <lineage>
        <taxon>Bacteria</taxon>
        <taxon>Pseudomonadati</taxon>
        <taxon>Planctomycetota</taxon>
        <taxon>Planctomycetia</taxon>
        <taxon>Isosphaerales</taxon>
        <taxon>Isosphaeraceae</taxon>
        <taxon>Tautonia</taxon>
    </lineage>
</organism>